<gene>
    <name evidence="1" type="ORF">A2368_00235</name>
</gene>
<dbReference type="Proteomes" id="UP000176682">
    <property type="component" value="Unassembled WGS sequence"/>
</dbReference>
<name>A0A1F5FF85_9BACT</name>
<reference evidence="1 2" key="1">
    <citation type="journal article" date="2016" name="Nat. Commun.">
        <title>Thousands of microbial genomes shed light on interconnected biogeochemical processes in an aquifer system.</title>
        <authorList>
            <person name="Anantharaman K."/>
            <person name="Brown C.T."/>
            <person name="Hug L.A."/>
            <person name="Sharon I."/>
            <person name="Castelle C.J."/>
            <person name="Probst A.J."/>
            <person name="Thomas B.C."/>
            <person name="Singh A."/>
            <person name="Wilkins M.J."/>
            <person name="Karaoz U."/>
            <person name="Brodie E.L."/>
            <person name="Williams K.H."/>
            <person name="Hubbard S.S."/>
            <person name="Banfield J.F."/>
        </authorList>
    </citation>
    <scope>NUCLEOTIDE SEQUENCE [LARGE SCALE GENOMIC DNA]</scope>
</reference>
<proteinExistence type="predicted"/>
<evidence type="ECO:0000313" key="1">
    <source>
        <dbReference type="EMBL" id="OGD78299.1"/>
    </source>
</evidence>
<organism evidence="1 2">
    <name type="scientific">Candidatus Collierbacteria bacterium RIFOXYB1_FULL_49_13</name>
    <dbReference type="NCBI Taxonomy" id="1817728"/>
    <lineage>
        <taxon>Bacteria</taxon>
        <taxon>Candidatus Collieribacteriota</taxon>
    </lineage>
</organism>
<protein>
    <submittedName>
        <fullName evidence="1">Uncharacterized protein</fullName>
    </submittedName>
</protein>
<accession>A0A1F5FF85</accession>
<dbReference type="AlphaFoldDB" id="A0A1F5FF85"/>
<evidence type="ECO:0000313" key="2">
    <source>
        <dbReference type="Proteomes" id="UP000176682"/>
    </source>
</evidence>
<sequence length="61" mass="7465">MRKEQGTNKQPRQRVDFEMIDGENFDWTKASDHDIRRMISQFPRQIRQAIMDLVKKEKKEE</sequence>
<dbReference type="EMBL" id="MFAM01000052">
    <property type="protein sequence ID" value="OGD78299.1"/>
    <property type="molecule type" value="Genomic_DNA"/>
</dbReference>
<comment type="caution">
    <text evidence="1">The sequence shown here is derived from an EMBL/GenBank/DDBJ whole genome shotgun (WGS) entry which is preliminary data.</text>
</comment>